<dbReference type="AlphaFoldDB" id="A0A2P2N2A9"/>
<sequence>MKVHISFQTSGLYPMQLGNFFLSVLRINTEHLYNICQGCIGYMHKLFC</sequence>
<evidence type="ECO:0000313" key="1">
    <source>
        <dbReference type="EMBL" id="MBX36610.1"/>
    </source>
</evidence>
<proteinExistence type="predicted"/>
<dbReference type="EMBL" id="GGEC01056126">
    <property type="protein sequence ID" value="MBX36610.1"/>
    <property type="molecule type" value="Transcribed_RNA"/>
</dbReference>
<protein>
    <submittedName>
        <fullName evidence="1">Uncharacterized protein</fullName>
    </submittedName>
</protein>
<organism evidence="1">
    <name type="scientific">Rhizophora mucronata</name>
    <name type="common">Asiatic mangrove</name>
    <dbReference type="NCBI Taxonomy" id="61149"/>
    <lineage>
        <taxon>Eukaryota</taxon>
        <taxon>Viridiplantae</taxon>
        <taxon>Streptophyta</taxon>
        <taxon>Embryophyta</taxon>
        <taxon>Tracheophyta</taxon>
        <taxon>Spermatophyta</taxon>
        <taxon>Magnoliopsida</taxon>
        <taxon>eudicotyledons</taxon>
        <taxon>Gunneridae</taxon>
        <taxon>Pentapetalae</taxon>
        <taxon>rosids</taxon>
        <taxon>fabids</taxon>
        <taxon>Malpighiales</taxon>
        <taxon>Rhizophoraceae</taxon>
        <taxon>Rhizophora</taxon>
    </lineage>
</organism>
<accession>A0A2P2N2A9</accession>
<name>A0A2P2N2A9_RHIMU</name>
<reference evidence="1" key="1">
    <citation type="submission" date="2018-02" db="EMBL/GenBank/DDBJ databases">
        <title>Rhizophora mucronata_Transcriptome.</title>
        <authorList>
            <person name="Meera S.P."/>
            <person name="Sreeshan A."/>
            <person name="Augustine A."/>
        </authorList>
    </citation>
    <scope>NUCLEOTIDE SEQUENCE</scope>
    <source>
        <tissue evidence="1">Leaf</tissue>
    </source>
</reference>